<evidence type="ECO:0000313" key="3">
    <source>
        <dbReference type="EMBL" id="KAF9893628.1"/>
    </source>
</evidence>
<feature type="region of interest" description="Disordered" evidence="2">
    <location>
        <begin position="1"/>
        <end position="114"/>
    </location>
</feature>
<comment type="caution">
    <text evidence="3">The sequence shown here is derived from an EMBL/GenBank/DDBJ whole genome shotgun (WGS) entry which is preliminary data.</text>
</comment>
<dbReference type="AlphaFoldDB" id="A0AAD4CXJ7"/>
<reference evidence="3" key="1">
    <citation type="journal article" date="2019" name="Beilstein J. Org. Chem.">
        <title>Nanangenines: drimane sesquiterpenoids as the dominant metabolite cohort of a novel Australian fungus, Aspergillus nanangensis.</title>
        <authorList>
            <person name="Lacey H.J."/>
            <person name="Gilchrist C.L.M."/>
            <person name="Crombie A."/>
            <person name="Kalaitzis J.A."/>
            <person name="Vuong D."/>
            <person name="Rutledge P.J."/>
            <person name="Turner P."/>
            <person name="Pitt J.I."/>
            <person name="Lacey E."/>
            <person name="Chooi Y.H."/>
            <person name="Piggott A.M."/>
        </authorList>
    </citation>
    <scope>NUCLEOTIDE SEQUENCE</scope>
    <source>
        <strain evidence="3">MST-FP2251</strain>
    </source>
</reference>
<dbReference type="Proteomes" id="UP001194746">
    <property type="component" value="Unassembled WGS sequence"/>
</dbReference>
<feature type="compositionally biased region" description="Polar residues" evidence="2">
    <location>
        <begin position="12"/>
        <end position="34"/>
    </location>
</feature>
<feature type="region of interest" description="Disordered" evidence="2">
    <location>
        <begin position="754"/>
        <end position="773"/>
    </location>
</feature>
<keyword evidence="1" id="KW-0175">Coiled coil</keyword>
<accession>A0AAD4CXJ7</accession>
<keyword evidence="4" id="KW-1185">Reference proteome</keyword>
<feature type="coiled-coil region" evidence="1">
    <location>
        <begin position="497"/>
        <end position="563"/>
    </location>
</feature>
<reference evidence="3" key="2">
    <citation type="submission" date="2020-02" db="EMBL/GenBank/DDBJ databases">
        <authorList>
            <person name="Gilchrist C.L.M."/>
            <person name="Chooi Y.-H."/>
        </authorList>
    </citation>
    <scope>NUCLEOTIDE SEQUENCE</scope>
    <source>
        <strain evidence="3">MST-FP2251</strain>
    </source>
</reference>
<sequence length="773" mass="86238">METRLARKRRSSSVINNETSHSASCRETSQSGPVSASLCKTPHHPRKRVRFSDPGPQLQSGPDYSTGLTPAMLRTSFEEPTGADAMPQTPSRRLQRRRSTPLPRSRMSLDPLWPTRLPSPERVVQFTPLRQMLDSRTQRRIRRVGLSDEINLLEREKRDAAQSERILQTLLQERDALKRELETAKINRAPRSPASPPSEEMAWMPPQARIENIELENTRLREELSFSSMHGLSDTASTEADTIILNDTAFEGATVLVSDSPDMRGLNENQSPIPDEISLLSHGNSNLDASTDVLLHEHIGDADLSALSADLEAARRAKKDLFNACRNRLSVFMGTPMEGQLRQSSPSPDFLDHILPTLTEALTRTTDAAYRLHSVETELSSLGFTGSDLGDILSKMRERFREARLKLERAIPGETPNTGLQDGSSTLSALSARVELLVKSLDDEQEMHEACMDREQTLRGHFNSALARSEAAAKKVCDLEDSISSSARDMLHTRMRLQELENEGKEQSIGIDRLNAALSTYRMEVTSLENLVTELEKDHGEQVAQLQETITEEQTARQAAETSLAERVACIHTLEATVENNRISVCDLTARVEGLQKERHAAVADLEKQAAEQEQHQHDIGFMNVRVSELTTALDAAEAEAEKLHQSNTGLEEQLRLEVQARDNLLDRWAADQARSFAYMKETVNSERRKAKVRSANWQLKSDGLHSDETNFSSEPITPVSTTRFVDVEVGRGKERRRLDSGIGILTEDELFEDEEVGKDGGALLPSDPAELS</sequence>
<feature type="coiled-coil region" evidence="1">
    <location>
        <begin position="143"/>
        <end position="187"/>
    </location>
</feature>
<evidence type="ECO:0000256" key="1">
    <source>
        <dbReference type="SAM" id="Coils"/>
    </source>
</evidence>
<proteinExistence type="predicted"/>
<feature type="compositionally biased region" description="Basic residues" evidence="2">
    <location>
        <begin position="1"/>
        <end position="11"/>
    </location>
</feature>
<evidence type="ECO:0000313" key="4">
    <source>
        <dbReference type="Proteomes" id="UP001194746"/>
    </source>
</evidence>
<gene>
    <name evidence="3" type="ORF">FE257_010940</name>
</gene>
<dbReference type="EMBL" id="VCAU01000007">
    <property type="protein sequence ID" value="KAF9893628.1"/>
    <property type="molecule type" value="Genomic_DNA"/>
</dbReference>
<feature type="coiled-coil region" evidence="1">
    <location>
        <begin position="592"/>
        <end position="654"/>
    </location>
</feature>
<protein>
    <submittedName>
        <fullName evidence="3">Uncharacterized protein</fullName>
    </submittedName>
</protein>
<organism evidence="3 4">
    <name type="scientific">Aspergillus nanangensis</name>
    <dbReference type="NCBI Taxonomy" id="2582783"/>
    <lineage>
        <taxon>Eukaryota</taxon>
        <taxon>Fungi</taxon>
        <taxon>Dikarya</taxon>
        <taxon>Ascomycota</taxon>
        <taxon>Pezizomycotina</taxon>
        <taxon>Eurotiomycetes</taxon>
        <taxon>Eurotiomycetidae</taxon>
        <taxon>Eurotiales</taxon>
        <taxon>Aspergillaceae</taxon>
        <taxon>Aspergillus</taxon>
        <taxon>Aspergillus subgen. Circumdati</taxon>
    </lineage>
</organism>
<name>A0AAD4CXJ7_ASPNN</name>
<evidence type="ECO:0000256" key="2">
    <source>
        <dbReference type="SAM" id="MobiDB-lite"/>
    </source>
</evidence>
<feature type="compositionally biased region" description="Polar residues" evidence="2">
    <location>
        <begin position="57"/>
        <end position="68"/>
    </location>
</feature>